<sequence length="527" mass="54902">MTTNRGRRALLLTLSAAVVAGAALSGGGAATAVAAPAAPVSVVPASGAPVSGASISVAPAAPAGLDWGGCDAAVRPLPGQECARLSVPLDYARPHGEQIQLAVSRLRSTVPAARRGTLMVIPGGPGSSGVQRLAQKGAVLAGETGGAYDLVAFDPRGIGGSAKARCGLAEEDRWMVTLRSWPGAGGGVEENIARSKRIAEACARNGGAMLRGLTTANQVRDLERLRQALGERKLSAWAVSYGTYVAAEYAQKFPGRTDRWVLDSSSDPDPRRVARGWLEGMAEGAADRFPDFAAWASHPDRAKAGLRLAERPEDVRPLLLDLAARLDRAPHASATAGVPLSGAMLLQALQQSLYSDGSFEGFARLVTAALDPAGRPVLPPELAGAMPDEAAAVSVGVICNDVDWPRASPAAYQRVVDADRVRHPLTAGMPVNATPCAYWKGGAVEKPVRITDRGPSNILMIQNLRDPSTPYTKGLAMRAALGDRARLVSVDHGGHGVYLGNGNACGDRAVTRFLTEGVRPDRDVLCR</sequence>
<dbReference type="InterPro" id="IPR029058">
    <property type="entry name" value="AB_hydrolase_fold"/>
</dbReference>
<evidence type="ECO:0000256" key="1">
    <source>
        <dbReference type="ARBA" id="ARBA00010088"/>
    </source>
</evidence>
<reference evidence="7 8" key="1">
    <citation type="journal article" date="2011" name="BMC Genomics">
        <title>Genome-wide analysis of the role of GlnR in Streptomyces venezuelae provides new insights into global nitrogen regulation in actinomycetes.</title>
        <authorList>
            <person name="Pullan S.T."/>
            <person name="Bibb M.J."/>
            <person name="Merrick M."/>
        </authorList>
    </citation>
    <scope>NUCLEOTIDE SEQUENCE [LARGE SCALE GENOMIC DNA]</scope>
    <source>
        <strain evidence="8">ATCC 10712 / CBS 650.69 / DSM 40230 / JCM 4526 / NBRC 13096 / PD 04745</strain>
    </source>
</reference>
<feature type="signal peptide" evidence="4">
    <location>
        <begin position="1"/>
        <end position="34"/>
    </location>
</feature>
<dbReference type="Proteomes" id="UP000006854">
    <property type="component" value="Chromosome"/>
</dbReference>
<dbReference type="AlphaFoldDB" id="F2RH16"/>
<feature type="chain" id="PRO_5003289163" evidence="4">
    <location>
        <begin position="35"/>
        <end position="527"/>
    </location>
</feature>
<organism evidence="7 8">
    <name type="scientific">Streptomyces venezuelae (strain ATCC 10712 / CBS 650.69 / DSM 40230 / JCM 4526 / NBRC 13096 / PD 04745)</name>
    <dbReference type="NCBI Taxonomy" id="953739"/>
    <lineage>
        <taxon>Bacteria</taxon>
        <taxon>Bacillati</taxon>
        <taxon>Actinomycetota</taxon>
        <taxon>Actinomycetes</taxon>
        <taxon>Kitasatosporales</taxon>
        <taxon>Streptomycetaceae</taxon>
        <taxon>Streptomyces</taxon>
    </lineage>
</organism>
<feature type="domain" description="Peptidase S33 tripeptidyl aminopeptidase-like C-terminal" evidence="6">
    <location>
        <begin position="431"/>
        <end position="526"/>
    </location>
</feature>
<dbReference type="InterPro" id="IPR051601">
    <property type="entry name" value="Serine_prot/Carboxylest_S33"/>
</dbReference>
<dbReference type="KEGG" id="sve:SVEN_4058"/>
<evidence type="ECO:0000259" key="5">
    <source>
        <dbReference type="Pfam" id="PF00561"/>
    </source>
</evidence>
<evidence type="ECO:0000256" key="2">
    <source>
        <dbReference type="ARBA" id="ARBA00022729"/>
    </source>
</evidence>
<protein>
    <submittedName>
        <fullName evidence="7">Hydrolase</fullName>
    </submittedName>
</protein>
<evidence type="ECO:0000259" key="6">
    <source>
        <dbReference type="Pfam" id="PF08386"/>
    </source>
</evidence>
<dbReference type="InterPro" id="IPR006311">
    <property type="entry name" value="TAT_signal"/>
</dbReference>
<dbReference type="SUPFAM" id="SSF53474">
    <property type="entry name" value="alpha/beta-Hydrolases"/>
    <property type="match status" value="1"/>
</dbReference>
<dbReference type="HOGENOM" id="CLU_013364_3_2_11"/>
<keyword evidence="8" id="KW-1185">Reference proteome</keyword>
<dbReference type="GO" id="GO:0016787">
    <property type="term" value="F:hydrolase activity"/>
    <property type="evidence" value="ECO:0007669"/>
    <property type="project" value="UniProtKB-KW"/>
</dbReference>
<name>F2RH16_STRVP</name>
<dbReference type="EMBL" id="FR845719">
    <property type="protein sequence ID" value="CCA57344.1"/>
    <property type="molecule type" value="Genomic_DNA"/>
</dbReference>
<dbReference type="Gene3D" id="3.40.50.1820">
    <property type="entry name" value="alpha/beta hydrolase"/>
    <property type="match status" value="1"/>
</dbReference>
<gene>
    <name evidence="7" type="ordered locus">SVEN_4058</name>
</gene>
<dbReference type="GeneID" id="51864624"/>
<dbReference type="InterPro" id="IPR013595">
    <property type="entry name" value="Pept_S33_TAP-like_C"/>
</dbReference>
<comment type="similarity">
    <text evidence="1">Belongs to the peptidase S33 family.</text>
</comment>
<evidence type="ECO:0000313" key="7">
    <source>
        <dbReference type="EMBL" id="CCA57344.1"/>
    </source>
</evidence>
<evidence type="ECO:0000313" key="8">
    <source>
        <dbReference type="Proteomes" id="UP000006854"/>
    </source>
</evidence>
<evidence type="ECO:0000256" key="3">
    <source>
        <dbReference type="ARBA" id="ARBA00022801"/>
    </source>
</evidence>
<dbReference type="RefSeq" id="WP_015035255.1">
    <property type="nucleotide sequence ID" value="NC_018750.1"/>
</dbReference>
<keyword evidence="2 4" id="KW-0732">Signal</keyword>
<proteinExistence type="inferred from homology"/>
<dbReference type="PANTHER" id="PTHR43248">
    <property type="entry name" value="2-SUCCINYL-6-HYDROXY-2,4-CYCLOHEXADIENE-1-CARBOXYLATE SYNTHASE"/>
    <property type="match status" value="1"/>
</dbReference>
<dbReference type="PROSITE" id="PS51318">
    <property type="entry name" value="TAT"/>
    <property type="match status" value="1"/>
</dbReference>
<dbReference type="OrthoDB" id="4447445at2"/>
<feature type="domain" description="AB hydrolase-1" evidence="5">
    <location>
        <begin position="117"/>
        <end position="292"/>
    </location>
</feature>
<dbReference type="eggNOG" id="COG0596">
    <property type="taxonomic scope" value="Bacteria"/>
</dbReference>
<dbReference type="InterPro" id="IPR000073">
    <property type="entry name" value="AB_hydrolase_1"/>
</dbReference>
<accession>F2RH16</accession>
<dbReference type="PANTHER" id="PTHR43248:SF29">
    <property type="entry name" value="TRIPEPTIDYL AMINOPEPTIDASE"/>
    <property type="match status" value="1"/>
</dbReference>
<dbReference type="Pfam" id="PF00561">
    <property type="entry name" value="Abhydrolase_1"/>
    <property type="match status" value="1"/>
</dbReference>
<dbReference type="Pfam" id="PF08386">
    <property type="entry name" value="Abhydrolase_4"/>
    <property type="match status" value="1"/>
</dbReference>
<dbReference type="STRING" id="953739.SVEN_4058"/>
<keyword evidence="3 7" id="KW-0378">Hydrolase</keyword>
<dbReference type="PATRIC" id="fig|953739.5.peg.6558"/>
<evidence type="ECO:0000256" key="4">
    <source>
        <dbReference type="SAM" id="SignalP"/>
    </source>
</evidence>